<dbReference type="SMR" id="A5G275"/>
<dbReference type="ESTHER" id="acicj-a5g275">
    <property type="family name" value="S9N_PREPL_Peptidase_S9"/>
</dbReference>
<dbReference type="PANTHER" id="PTHR11757">
    <property type="entry name" value="PROTEASE FAMILY S9A OLIGOPEPTIDASE"/>
    <property type="match status" value="1"/>
</dbReference>
<dbReference type="EMBL" id="CP000697">
    <property type="protein sequence ID" value="ABQ31957.1"/>
    <property type="molecule type" value="Genomic_DNA"/>
</dbReference>
<keyword evidence="2" id="KW-0645">Protease</keyword>
<evidence type="ECO:0000313" key="7">
    <source>
        <dbReference type="EMBL" id="ABQ31957.1"/>
    </source>
</evidence>
<dbReference type="InterPro" id="IPR001375">
    <property type="entry name" value="Peptidase_S9_cat"/>
</dbReference>
<evidence type="ECO:0000256" key="2">
    <source>
        <dbReference type="ARBA" id="ARBA00022670"/>
    </source>
</evidence>
<dbReference type="InterPro" id="IPR002470">
    <property type="entry name" value="Peptidase_S9A"/>
</dbReference>
<dbReference type="GO" id="GO:0006508">
    <property type="term" value="P:proteolysis"/>
    <property type="evidence" value="ECO:0007669"/>
    <property type="project" value="UniProtKB-KW"/>
</dbReference>
<dbReference type="InterPro" id="IPR002471">
    <property type="entry name" value="Pept_S9_AS"/>
</dbReference>
<evidence type="ECO:0000259" key="5">
    <source>
        <dbReference type="Pfam" id="PF00326"/>
    </source>
</evidence>
<dbReference type="MEROPS" id="S09.010"/>
<dbReference type="HOGENOM" id="CLU_011290_0_1_5"/>
<dbReference type="GO" id="GO:0004252">
    <property type="term" value="F:serine-type endopeptidase activity"/>
    <property type="evidence" value="ECO:0007669"/>
    <property type="project" value="UniProtKB-EC"/>
</dbReference>
<proteinExistence type="inferred from homology"/>
<dbReference type="Proteomes" id="UP000000245">
    <property type="component" value="Chromosome"/>
</dbReference>
<dbReference type="Gene3D" id="2.130.10.120">
    <property type="entry name" value="Prolyl oligopeptidase, N-terminal domain"/>
    <property type="match status" value="1"/>
</dbReference>
<dbReference type="InterPro" id="IPR051543">
    <property type="entry name" value="Serine_Peptidase_S9A"/>
</dbReference>
<dbReference type="PRINTS" id="PR00862">
    <property type="entry name" value="PROLIGOPTASE"/>
</dbReference>
<dbReference type="eggNOG" id="COG1770">
    <property type="taxonomic scope" value="Bacteria"/>
</dbReference>
<dbReference type="AlphaFoldDB" id="A5G275"/>
<feature type="domain" description="Peptidase S9A N-terminal" evidence="6">
    <location>
        <begin position="12"/>
        <end position="415"/>
    </location>
</feature>
<sequence>MNTPNAPQPTPPAAARKPVRIEQLGRVRTDDYAWLRDANWQAVLRDPAALDPEIRAHLVAENAYTDAVLAGTKDLQTTLLAEMKGRIKDDDSTVPAPHGPYAYYRRFDPGAEHPVIARTPRAGGAEQVLLDLPARAKGHAFFSAPAVAHSDDHRLLAWAEDTQGSEVYRIHVREIETGAEPAPPIESCSGDFTFSPCARFIFWVFRDDHGRPTKVFRRALADGGDTLVYAEPDPGFFLGVETSLSGGSILVSAGNQDTSEVWRIPGDDPTAPPALIAPREPGLRYDVDDAGDRLIIRTNADGAVDFKLVEAPLDARGRAHWRDLVPHRPGRYLVGAFALKHHIVRLERIEANTRIIVAPRDGGAEWEIAQDEPAYVLRAESGLEYDTATIRYVYSSPTTPRQTFDYDLATRTAILRKTQDIPSGHDPARYETRRIDAMAADGASIPVTVLMRRGQALDGAAPLLLYGYGAYGIPMEPWFRTSILSLVDRGWIFAIAHVRGGTEKGWNWFLGGRAAHKMNSFTDFIAAAEALIGGGYARAGNIVAQGGSAGGLLVGAAFTMRPDLWAGVIAEVPFVDVLNTISDDTLPLTPPEWPEWGNPITDPAAYDTIAAYSPYDNLAARAYPPILCTGGLSDPRVTYWEPAKFVARLRALATGPAPALLRIDMEAGHAGAAGRFDALKQTALTYAFALWSVGAA</sequence>
<dbReference type="RefSeq" id="WP_012040296.1">
    <property type="nucleotide sequence ID" value="NC_009484.1"/>
</dbReference>
<dbReference type="Pfam" id="PF00326">
    <property type="entry name" value="Peptidase_S9"/>
    <property type="match status" value="1"/>
</dbReference>
<evidence type="ECO:0000256" key="1">
    <source>
        <dbReference type="ARBA" id="ARBA00005228"/>
    </source>
</evidence>
<dbReference type="KEGG" id="acr:Acry_2766"/>
<organism evidence="7 8">
    <name type="scientific">Acidiphilium cryptum (strain JF-5)</name>
    <dbReference type="NCBI Taxonomy" id="349163"/>
    <lineage>
        <taxon>Bacteria</taxon>
        <taxon>Pseudomonadati</taxon>
        <taxon>Pseudomonadota</taxon>
        <taxon>Alphaproteobacteria</taxon>
        <taxon>Acetobacterales</taxon>
        <taxon>Acidocellaceae</taxon>
        <taxon>Acidiphilium</taxon>
    </lineage>
</organism>
<dbReference type="SUPFAM" id="SSF53474">
    <property type="entry name" value="alpha/beta-Hydrolases"/>
    <property type="match status" value="1"/>
</dbReference>
<dbReference type="InterPro" id="IPR029058">
    <property type="entry name" value="AB_hydrolase_fold"/>
</dbReference>
<evidence type="ECO:0000256" key="3">
    <source>
        <dbReference type="ARBA" id="ARBA00022801"/>
    </source>
</evidence>
<comment type="similarity">
    <text evidence="1">Belongs to the peptidase S9A family.</text>
</comment>
<dbReference type="EC" id="3.4.21.83" evidence="7"/>
<dbReference type="Gene3D" id="3.40.50.1820">
    <property type="entry name" value="alpha/beta hydrolase"/>
    <property type="match status" value="1"/>
</dbReference>
<accession>A5G275</accession>
<gene>
    <name evidence="7" type="ordered locus">Acry_2766</name>
</gene>
<dbReference type="SUPFAM" id="SSF50993">
    <property type="entry name" value="Peptidase/esterase 'gauge' domain"/>
    <property type="match status" value="1"/>
</dbReference>
<name>A5G275_ACICJ</name>
<protein>
    <submittedName>
        <fullName evidence="7">Oligopeptidase B, Serine peptidase, MEROPS family S09A</fullName>
        <ecNumber evidence="7">3.4.21.83</ecNumber>
    </submittedName>
</protein>
<keyword evidence="8" id="KW-1185">Reference proteome</keyword>
<evidence type="ECO:0000256" key="4">
    <source>
        <dbReference type="ARBA" id="ARBA00022825"/>
    </source>
</evidence>
<dbReference type="PANTHER" id="PTHR11757:SF19">
    <property type="entry name" value="PROLYL ENDOPEPTIDASE-LIKE"/>
    <property type="match status" value="1"/>
</dbReference>
<evidence type="ECO:0000259" key="6">
    <source>
        <dbReference type="Pfam" id="PF02897"/>
    </source>
</evidence>
<evidence type="ECO:0000313" key="8">
    <source>
        <dbReference type="Proteomes" id="UP000000245"/>
    </source>
</evidence>
<keyword evidence="4" id="KW-0720">Serine protease</keyword>
<dbReference type="PROSITE" id="PS00708">
    <property type="entry name" value="PRO_ENDOPEP_SER"/>
    <property type="match status" value="1"/>
</dbReference>
<keyword evidence="3 7" id="KW-0378">Hydrolase</keyword>
<dbReference type="STRING" id="349163.Acry_2766"/>
<dbReference type="Pfam" id="PF02897">
    <property type="entry name" value="Peptidase_S9_N"/>
    <property type="match status" value="1"/>
</dbReference>
<dbReference type="InterPro" id="IPR023302">
    <property type="entry name" value="Pept_S9A_N"/>
</dbReference>
<reference evidence="7 8" key="1">
    <citation type="submission" date="2007-05" db="EMBL/GenBank/DDBJ databases">
        <title>Complete sequence of chromosome of Acidiphilium cryptum JF-5.</title>
        <authorList>
            <consortium name="US DOE Joint Genome Institute"/>
            <person name="Copeland A."/>
            <person name="Lucas S."/>
            <person name="Lapidus A."/>
            <person name="Barry K."/>
            <person name="Detter J.C."/>
            <person name="Glavina del Rio T."/>
            <person name="Hammon N."/>
            <person name="Israni S."/>
            <person name="Dalin E."/>
            <person name="Tice H."/>
            <person name="Pitluck S."/>
            <person name="Sims D."/>
            <person name="Brettin T."/>
            <person name="Bruce D."/>
            <person name="Han C."/>
            <person name="Schmutz J."/>
            <person name="Larimer F."/>
            <person name="Land M."/>
            <person name="Hauser L."/>
            <person name="Kyrpides N."/>
            <person name="Kim E."/>
            <person name="Magnuson T."/>
            <person name="Richardson P."/>
        </authorList>
    </citation>
    <scope>NUCLEOTIDE SEQUENCE [LARGE SCALE GENOMIC DNA]</scope>
    <source>
        <strain evidence="7 8">JF-5</strain>
    </source>
</reference>
<feature type="domain" description="Peptidase S9 prolyl oligopeptidase catalytic" evidence="5">
    <location>
        <begin position="478"/>
        <end position="693"/>
    </location>
</feature>